<protein>
    <recommendedName>
        <fullName evidence="4">G protein-coupled receptor</fullName>
    </recommendedName>
</protein>
<proteinExistence type="predicted"/>
<dbReference type="AlphaFoldDB" id="A0AAV5TBJ9"/>
<keyword evidence="1" id="KW-1133">Transmembrane helix</keyword>
<keyword evidence="1" id="KW-0472">Membrane</keyword>
<evidence type="ECO:0008006" key="4">
    <source>
        <dbReference type="Google" id="ProtNLM"/>
    </source>
</evidence>
<evidence type="ECO:0000256" key="1">
    <source>
        <dbReference type="SAM" id="Phobius"/>
    </source>
</evidence>
<feature type="transmembrane region" description="Helical" evidence="1">
    <location>
        <begin position="196"/>
        <end position="215"/>
    </location>
</feature>
<accession>A0AAV5TBJ9</accession>
<keyword evidence="3" id="KW-1185">Reference proteome</keyword>
<organism evidence="2 3">
    <name type="scientific">Pristionchus entomophagus</name>
    <dbReference type="NCBI Taxonomy" id="358040"/>
    <lineage>
        <taxon>Eukaryota</taxon>
        <taxon>Metazoa</taxon>
        <taxon>Ecdysozoa</taxon>
        <taxon>Nematoda</taxon>
        <taxon>Chromadorea</taxon>
        <taxon>Rhabditida</taxon>
        <taxon>Rhabditina</taxon>
        <taxon>Diplogasteromorpha</taxon>
        <taxon>Diplogasteroidea</taxon>
        <taxon>Neodiplogasteridae</taxon>
        <taxon>Pristionchus</taxon>
    </lineage>
</organism>
<gene>
    <name evidence="2" type="ORF">PENTCL1PPCAC_14477</name>
</gene>
<feature type="transmembrane region" description="Helical" evidence="1">
    <location>
        <begin position="227"/>
        <end position="247"/>
    </location>
</feature>
<sequence length="350" mass="39891">MLPMSTRDTMPVYADINGSLIAKVTIVLNSALTISALLLLQQDVPLFWESFTKEFQRDVLKQNNYTDPLTIRHVLEFSAPSSPHFEIVRTDNKHMLIEYGTTWFNWCWNDPLPLSGLPSILRAIEFHSISQLLLRFTFLWSLSVRPILGALRALAVYNRLSLERATIKPTLTSSRTSLSSKALLSVPRRVTLLNRAILSISPPVSFLVLIPGYFITAWQQDIDYHSVMWVPFYAFAALYTLHMLLYTAIELMEPDRMNFLRVLARFALTSLFTITAMTVLKTQDEFLQRKTCHIIVPIPAAIDEYLCCFSITAFSLLEWTDVWHLNIMAQDNGIDTRVVDECCSSSISSA</sequence>
<evidence type="ECO:0000313" key="3">
    <source>
        <dbReference type="Proteomes" id="UP001432027"/>
    </source>
</evidence>
<keyword evidence="1" id="KW-0812">Transmembrane</keyword>
<reference evidence="2" key="1">
    <citation type="submission" date="2023-10" db="EMBL/GenBank/DDBJ databases">
        <title>Genome assembly of Pristionchus species.</title>
        <authorList>
            <person name="Yoshida K."/>
            <person name="Sommer R.J."/>
        </authorList>
    </citation>
    <scope>NUCLEOTIDE SEQUENCE</scope>
    <source>
        <strain evidence="2">RS0144</strain>
    </source>
</reference>
<name>A0AAV5TBJ9_9BILA</name>
<evidence type="ECO:0000313" key="2">
    <source>
        <dbReference type="EMBL" id="GMS92302.1"/>
    </source>
</evidence>
<feature type="transmembrane region" description="Helical" evidence="1">
    <location>
        <begin position="259"/>
        <end position="280"/>
    </location>
</feature>
<comment type="caution">
    <text evidence="2">The sequence shown here is derived from an EMBL/GenBank/DDBJ whole genome shotgun (WGS) entry which is preliminary data.</text>
</comment>
<dbReference type="Proteomes" id="UP001432027">
    <property type="component" value="Unassembled WGS sequence"/>
</dbReference>
<dbReference type="EMBL" id="BTSX01000004">
    <property type="protein sequence ID" value="GMS92302.1"/>
    <property type="molecule type" value="Genomic_DNA"/>
</dbReference>